<dbReference type="RefSeq" id="WP_119831192.1">
    <property type="nucleotide sequence ID" value="NZ_QYUL01000002.1"/>
</dbReference>
<gene>
    <name evidence="1" type="ORF">D3877_12835</name>
</gene>
<keyword evidence="2" id="KW-1185">Reference proteome</keyword>
<name>A0A418VVD3_9PROT</name>
<evidence type="ECO:0000313" key="1">
    <source>
        <dbReference type="EMBL" id="RJF81103.1"/>
    </source>
</evidence>
<evidence type="ECO:0000313" key="2">
    <source>
        <dbReference type="Proteomes" id="UP000283458"/>
    </source>
</evidence>
<dbReference type="EMBL" id="QYUL01000002">
    <property type="protein sequence ID" value="RJF81103.1"/>
    <property type="molecule type" value="Genomic_DNA"/>
</dbReference>
<protein>
    <submittedName>
        <fullName evidence="1">Uncharacterized protein</fullName>
    </submittedName>
</protein>
<accession>A0A418VVD3</accession>
<dbReference type="OrthoDB" id="7562030at2"/>
<dbReference type="Proteomes" id="UP000283458">
    <property type="component" value="Unassembled WGS sequence"/>
</dbReference>
<organism evidence="1 2">
    <name type="scientific">Azospirillum cavernae</name>
    <dbReference type="NCBI Taxonomy" id="2320860"/>
    <lineage>
        <taxon>Bacteria</taxon>
        <taxon>Pseudomonadati</taxon>
        <taxon>Pseudomonadota</taxon>
        <taxon>Alphaproteobacteria</taxon>
        <taxon>Rhodospirillales</taxon>
        <taxon>Azospirillaceae</taxon>
        <taxon>Azospirillum</taxon>
    </lineage>
</organism>
<dbReference type="AlphaFoldDB" id="A0A418VVD3"/>
<comment type="caution">
    <text evidence="1">The sequence shown here is derived from an EMBL/GenBank/DDBJ whole genome shotgun (WGS) entry which is preliminary data.</text>
</comment>
<sequence>MTKRRDPLSLEDAVFLTHAVLGDATIESVTGKSARLARAWSDPDDDGHNIPLFQALRLDRAMVARGETALILAAYRADLRKAAEFASGITDPVARLADAMAEMGDLATELRRARCPSGDGGRQITPEEARAVLHALSDLRGVLDALEQDVLAALPAPRPVGVAS</sequence>
<reference evidence="1 2" key="1">
    <citation type="submission" date="2018-09" db="EMBL/GenBank/DDBJ databases">
        <authorList>
            <person name="Zhu H."/>
        </authorList>
    </citation>
    <scope>NUCLEOTIDE SEQUENCE [LARGE SCALE GENOMIC DNA]</scope>
    <source>
        <strain evidence="1 2">K2W22B-5</strain>
    </source>
</reference>
<proteinExistence type="predicted"/>